<accession>A0ABP8AEZ1</accession>
<dbReference type="Proteomes" id="UP001500213">
    <property type="component" value="Unassembled WGS sequence"/>
</dbReference>
<evidence type="ECO:0000256" key="1">
    <source>
        <dbReference type="SAM" id="Coils"/>
    </source>
</evidence>
<dbReference type="InterPro" id="IPR009057">
    <property type="entry name" value="Homeodomain-like_sf"/>
</dbReference>
<keyword evidence="3" id="KW-1185">Reference proteome</keyword>
<reference evidence="3" key="1">
    <citation type="journal article" date="2019" name="Int. J. Syst. Evol. Microbiol.">
        <title>The Global Catalogue of Microorganisms (GCM) 10K type strain sequencing project: providing services to taxonomists for standard genome sequencing and annotation.</title>
        <authorList>
            <consortium name="The Broad Institute Genomics Platform"/>
            <consortium name="The Broad Institute Genome Sequencing Center for Infectious Disease"/>
            <person name="Wu L."/>
            <person name="Ma J."/>
        </authorList>
    </citation>
    <scope>NUCLEOTIDE SEQUENCE [LARGE SCALE GENOMIC DNA]</scope>
    <source>
        <strain evidence="3">JCM 17593</strain>
    </source>
</reference>
<proteinExistence type="predicted"/>
<dbReference type="InterPro" id="IPR036388">
    <property type="entry name" value="WH-like_DNA-bd_sf"/>
</dbReference>
<evidence type="ECO:0000313" key="2">
    <source>
        <dbReference type="EMBL" id="GAA4182902.1"/>
    </source>
</evidence>
<dbReference type="Pfam" id="PF01527">
    <property type="entry name" value="HTH_Tnp_1"/>
    <property type="match status" value="1"/>
</dbReference>
<sequence>MPRQFAPEFRQRALRMLEEALPEHETEYAAIRHVATKLGIGPETLRKWRRRSEIDSGQRPRVTSAEQAEIKQLKREIAELKRANEILKTASAFFAAEPGRPTTR</sequence>
<dbReference type="InterPro" id="IPR002514">
    <property type="entry name" value="Transposase_8"/>
</dbReference>
<keyword evidence="1" id="KW-0175">Coiled coil</keyword>
<dbReference type="Gene3D" id="1.10.10.10">
    <property type="entry name" value="Winged helix-like DNA-binding domain superfamily/Winged helix DNA-binding domain"/>
    <property type="match status" value="1"/>
</dbReference>
<protein>
    <submittedName>
        <fullName evidence="2">Transposase</fullName>
    </submittedName>
</protein>
<gene>
    <name evidence="2" type="ORF">GCM10022288_01490</name>
</gene>
<comment type="caution">
    <text evidence="2">The sequence shown here is derived from an EMBL/GenBank/DDBJ whole genome shotgun (WGS) entry which is preliminary data.</text>
</comment>
<organism evidence="2 3">
    <name type="scientific">Gryllotalpicola kribbensis</name>
    <dbReference type="NCBI Taxonomy" id="993084"/>
    <lineage>
        <taxon>Bacteria</taxon>
        <taxon>Bacillati</taxon>
        <taxon>Actinomycetota</taxon>
        <taxon>Actinomycetes</taxon>
        <taxon>Micrococcales</taxon>
        <taxon>Microbacteriaceae</taxon>
        <taxon>Gryllotalpicola</taxon>
    </lineage>
</organism>
<name>A0ABP8AEZ1_9MICO</name>
<evidence type="ECO:0000313" key="3">
    <source>
        <dbReference type="Proteomes" id="UP001500213"/>
    </source>
</evidence>
<dbReference type="SUPFAM" id="SSF46689">
    <property type="entry name" value="Homeodomain-like"/>
    <property type="match status" value="1"/>
</dbReference>
<feature type="coiled-coil region" evidence="1">
    <location>
        <begin position="63"/>
        <end position="90"/>
    </location>
</feature>
<dbReference type="EMBL" id="BAABBX010000001">
    <property type="protein sequence ID" value="GAA4182902.1"/>
    <property type="molecule type" value="Genomic_DNA"/>
</dbReference>